<name>A0A8J2PDS5_9HEXA</name>
<feature type="transmembrane region" description="Helical" evidence="7">
    <location>
        <begin position="35"/>
        <end position="57"/>
    </location>
</feature>
<evidence type="ECO:0000256" key="5">
    <source>
        <dbReference type="ARBA" id="ARBA00022989"/>
    </source>
</evidence>
<reference evidence="8" key="1">
    <citation type="submission" date="2021-06" db="EMBL/GenBank/DDBJ databases">
        <authorList>
            <person name="Hodson N. C."/>
            <person name="Mongue J. A."/>
            <person name="Jaron S. K."/>
        </authorList>
    </citation>
    <scope>NUCLEOTIDE SEQUENCE</scope>
</reference>
<evidence type="ECO:0000256" key="3">
    <source>
        <dbReference type="ARBA" id="ARBA00022475"/>
    </source>
</evidence>
<sequence length="110" mass="12203">MLPGEHVRLDLPESVGAVPLPTQAGHSDVLPKLTYWYITEFIVELLIVFGAMVLYFVDSASDVFLAIGYYSAGYYLYFALTLLFVAIPGIVVAGFSVLFYITDRSETKQP</sequence>
<accession>A0A8J2PDS5</accession>
<dbReference type="PANTHER" id="PTHR16024:SF6">
    <property type="entry name" value="XK-RELATED PROTEIN"/>
    <property type="match status" value="1"/>
</dbReference>
<keyword evidence="4 7" id="KW-0812">Transmembrane</keyword>
<keyword evidence="9" id="KW-1185">Reference proteome</keyword>
<dbReference type="InterPro" id="IPR050895">
    <property type="entry name" value="XK-related_scramblase"/>
</dbReference>
<protein>
    <recommendedName>
        <fullName evidence="7">XK-related protein</fullName>
    </recommendedName>
</protein>
<keyword evidence="5 7" id="KW-1133">Transmembrane helix</keyword>
<comment type="similarity">
    <text evidence="2 7">Belongs to the XK family.</text>
</comment>
<dbReference type="PANTHER" id="PTHR16024">
    <property type="entry name" value="XK-RELATED PROTEIN"/>
    <property type="match status" value="1"/>
</dbReference>
<evidence type="ECO:0000256" key="7">
    <source>
        <dbReference type="RuleBase" id="RU910716"/>
    </source>
</evidence>
<dbReference type="GO" id="GO:0043652">
    <property type="term" value="P:engulfment of apoptotic cell"/>
    <property type="evidence" value="ECO:0007669"/>
    <property type="project" value="TreeGrafter"/>
</dbReference>
<dbReference type="AlphaFoldDB" id="A0A8J2PDS5"/>
<evidence type="ECO:0000313" key="9">
    <source>
        <dbReference type="Proteomes" id="UP000708208"/>
    </source>
</evidence>
<feature type="transmembrane region" description="Helical" evidence="7">
    <location>
        <begin position="77"/>
        <end position="101"/>
    </location>
</feature>
<dbReference type="EMBL" id="CAJVCH010249159">
    <property type="protein sequence ID" value="CAG7733446.1"/>
    <property type="molecule type" value="Genomic_DNA"/>
</dbReference>
<keyword evidence="3" id="KW-1003">Cell membrane</keyword>
<dbReference type="InterPro" id="IPR018629">
    <property type="entry name" value="XK-rel"/>
</dbReference>
<comment type="caution">
    <text evidence="7">Lacks conserved residue(s) required for the propagation of feature annotation.</text>
</comment>
<gene>
    <name evidence="8" type="ORF">AFUS01_LOCUS21889</name>
</gene>
<dbReference type="GO" id="GO:1902742">
    <property type="term" value="P:apoptotic process involved in development"/>
    <property type="evidence" value="ECO:0007669"/>
    <property type="project" value="TreeGrafter"/>
</dbReference>
<evidence type="ECO:0000313" key="8">
    <source>
        <dbReference type="EMBL" id="CAG7733446.1"/>
    </source>
</evidence>
<proteinExistence type="inferred from homology"/>
<keyword evidence="6 7" id="KW-0472">Membrane</keyword>
<dbReference type="Pfam" id="PF09815">
    <property type="entry name" value="XK-related"/>
    <property type="match status" value="1"/>
</dbReference>
<dbReference type="Proteomes" id="UP000708208">
    <property type="component" value="Unassembled WGS sequence"/>
</dbReference>
<feature type="non-terminal residue" evidence="8">
    <location>
        <position position="110"/>
    </location>
</feature>
<dbReference type="OrthoDB" id="6356248at2759"/>
<evidence type="ECO:0000256" key="6">
    <source>
        <dbReference type="ARBA" id="ARBA00023136"/>
    </source>
</evidence>
<evidence type="ECO:0000256" key="4">
    <source>
        <dbReference type="ARBA" id="ARBA00022692"/>
    </source>
</evidence>
<organism evidence="8 9">
    <name type="scientific">Allacma fusca</name>
    <dbReference type="NCBI Taxonomy" id="39272"/>
    <lineage>
        <taxon>Eukaryota</taxon>
        <taxon>Metazoa</taxon>
        <taxon>Ecdysozoa</taxon>
        <taxon>Arthropoda</taxon>
        <taxon>Hexapoda</taxon>
        <taxon>Collembola</taxon>
        <taxon>Symphypleona</taxon>
        <taxon>Sminthuridae</taxon>
        <taxon>Allacma</taxon>
    </lineage>
</organism>
<comment type="subcellular location">
    <subcellularLocation>
        <location evidence="1">Cell membrane</location>
        <topology evidence="1">Multi-pass membrane protein</topology>
    </subcellularLocation>
    <subcellularLocation>
        <location evidence="7">Membrane</location>
        <topology evidence="7">Multi-pass membrane protein</topology>
    </subcellularLocation>
</comment>
<dbReference type="GO" id="GO:0005886">
    <property type="term" value="C:plasma membrane"/>
    <property type="evidence" value="ECO:0007669"/>
    <property type="project" value="UniProtKB-SubCell"/>
</dbReference>
<evidence type="ECO:0000256" key="1">
    <source>
        <dbReference type="ARBA" id="ARBA00004651"/>
    </source>
</evidence>
<evidence type="ECO:0000256" key="2">
    <source>
        <dbReference type="ARBA" id="ARBA00008789"/>
    </source>
</evidence>
<comment type="caution">
    <text evidence="8">The sequence shown here is derived from an EMBL/GenBank/DDBJ whole genome shotgun (WGS) entry which is preliminary data.</text>
</comment>
<dbReference type="GO" id="GO:0070782">
    <property type="term" value="P:phosphatidylserine exposure on apoptotic cell surface"/>
    <property type="evidence" value="ECO:0007669"/>
    <property type="project" value="TreeGrafter"/>
</dbReference>